<dbReference type="InterPro" id="IPR007159">
    <property type="entry name" value="SpoVT-AbrB_dom"/>
</dbReference>
<dbReference type="RefSeq" id="WP_092873895.1">
    <property type="nucleotide sequence ID" value="NZ_FOJY01000019.1"/>
</dbReference>
<keyword evidence="1" id="KW-0238">DNA-binding</keyword>
<dbReference type="SMART" id="SM00530">
    <property type="entry name" value="HTH_XRE"/>
    <property type="match status" value="1"/>
</dbReference>
<evidence type="ECO:0000313" key="4">
    <source>
        <dbReference type="Proteomes" id="UP000198838"/>
    </source>
</evidence>
<dbReference type="PANTHER" id="PTHR46558">
    <property type="entry name" value="TRACRIPTIONAL REGULATORY PROTEIN-RELATED-RELATED"/>
    <property type="match status" value="1"/>
</dbReference>
<dbReference type="NCBIfam" id="TIGR01439">
    <property type="entry name" value="lp_hng_hel_AbrB"/>
    <property type="match status" value="1"/>
</dbReference>
<dbReference type="AlphaFoldDB" id="A0A1I1A2A7"/>
<dbReference type="CDD" id="cd00093">
    <property type="entry name" value="HTH_XRE"/>
    <property type="match status" value="1"/>
</dbReference>
<dbReference type="Pfam" id="PF04014">
    <property type="entry name" value="MazE_antitoxin"/>
    <property type="match status" value="1"/>
</dbReference>
<reference evidence="3 4" key="1">
    <citation type="submission" date="2016-10" db="EMBL/GenBank/DDBJ databases">
        <authorList>
            <person name="de Groot N.N."/>
        </authorList>
    </citation>
    <scope>NUCLEOTIDE SEQUENCE [LARGE SCALE GENOMIC DNA]</scope>
    <source>
        <strain evidence="3 4">DSM 5522</strain>
    </source>
</reference>
<gene>
    <name evidence="3" type="ORF">SAMN05216249_1192</name>
</gene>
<dbReference type="SUPFAM" id="SSF89447">
    <property type="entry name" value="AbrB/MazE/MraZ-like"/>
    <property type="match status" value="1"/>
</dbReference>
<dbReference type="InterPro" id="IPR037914">
    <property type="entry name" value="SpoVT-AbrB_sf"/>
</dbReference>
<dbReference type="InterPro" id="IPR001387">
    <property type="entry name" value="Cro/C1-type_HTH"/>
</dbReference>
<feature type="domain" description="HTH cro/C1-type" evidence="2">
    <location>
        <begin position="9"/>
        <end position="60"/>
    </location>
</feature>
<dbReference type="Pfam" id="PF01381">
    <property type="entry name" value="HTH_3"/>
    <property type="match status" value="1"/>
</dbReference>
<name>A0A1I1A2A7_9FIRM</name>
<protein>
    <submittedName>
        <fullName evidence="3">Looped-hinge helix DNA binding domain-containing protein, AbrB family</fullName>
    </submittedName>
</protein>
<accession>A0A1I1A2A7</accession>
<dbReference type="SUPFAM" id="SSF47413">
    <property type="entry name" value="lambda repressor-like DNA-binding domains"/>
    <property type="match status" value="1"/>
</dbReference>
<evidence type="ECO:0000313" key="3">
    <source>
        <dbReference type="EMBL" id="SFB30710.1"/>
    </source>
</evidence>
<dbReference type="InterPro" id="IPR010982">
    <property type="entry name" value="Lambda_DNA-bd_dom_sf"/>
</dbReference>
<keyword evidence="4" id="KW-1185">Reference proteome</keyword>
<organism evidence="3 4">
    <name type="scientific">Acetitomaculum ruminis DSM 5522</name>
    <dbReference type="NCBI Taxonomy" id="1120918"/>
    <lineage>
        <taxon>Bacteria</taxon>
        <taxon>Bacillati</taxon>
        <taxon>Bacillota</taxon>
        <taxon>Clostridia</taxon>
        <taxon>Lachnospirales</taxon>
        <taxon>Lachnospiraceae</taxon>
        <taxon>Acetitomaculum</taxon>
    </lineage>
</organism>
<dbReference type="PANTHER" id="PTHR46558:SF4">
    <property type="entry name" value="DNA-BIDING PHAGE PROTEIN"/>
    <property type="match status" value="1"/>
</dbReference>
<dbReference type="GO" id="GO:0003677">
    <property type="term" value="F:DNA binding"/>
    <property type="evidence" value="ECO:0007669"/>
    <property type="project" value="UniProtKB-KW"/>
</dbReference>
<evidence type="ECO:0000259" key="2">
    <source>
        <dbReference type="PROSITE" id="PS50943"/>
    </source>
</evidence>
<dbReference type="EMBL" id="FOJY01000019">
    <property type="protein sequence ID" value="SFB30710.1"/>
    <property type="molecule type" value="Genomic_DNA"/>
</dbReference>
<dbReference type="Gene3D" id="2.10.260.10">
    <property type="match status" value="1"/>
</dbReference>
<dbReference type="OrthoDB" id="9812495at2"/>
<evidence type="ECO:0000256" key="1">
    <source>
        <dbReference type="ARBA" id="ARBA00023125"/>
    </source>
</evidence>
<proteinExistence type="predicted"/>
<dbReference type="SMART" id="SM00966">
    <property type="entry name" value="SpoVT_AbrB"/>
    <property type="match status" value="1"/>
</dbReference>
<dbReference type="PROSITE" id="PS50943">
    <property type="entry name" value="HTH_CROC1"/>
    <property type="match status" value="1"/>
</dbReference>
<dbReference type="STRING" id="1120918.SAMN05216249_1192"/>
<dbReference type="Gene3D" id="1.10.260.40">
    <property type="entry name" value="lambda repressor-like DNA-binding domains"/>
    <property type="match status" value="1"/>
</dbReference>
<sequence length="147" mass="16184">MLKENLMMLRSLHGYSQEEIAEQIGISRQAYAKWESGATIPDIEKCNRLAKVYHTSIDSLIKTTKEEGIGMIPPAPAGKNIWGSVTINDRGQIVIPKGAREKFNLKGGGRLVVLSDEQGIALIPAESFEAGLKKVMESMLVDSDKER</sequence>
<dbReference type="Proteomes" id="UP000198838">
    <property type="component" value="Unassembled WGS sequence"/>
</dbReference>